<reference evidence="2" key="1">
    <citation type="submission" date="2023-08" db="EMBL/GenBank/DDBJ databases">
        <title>Reference Genome Resource for the Citrus Pathogen Phytophthora citrophthora.</title>
        <authorList>
            <person name="Moller H."/>
            <person name="Coetzee B."/>
            <person name="Rose L.J."/>
            <person name="Van Niekerk J.M."/>
        </authorList>
    </citation>
    <scope>NUCLEOTIDE SEQUENCE</scope>
    <source>
        <strain evidence="2">STE-U-9442</strain>
    </source>
</reference>
<evidence type="ECO:0000313" key="2">
    <source>
        <dbReference type="EMBL" id="KAK1935805.1"/>
    </source>
</evidence>
<feature type="coiled-coil region" evidence="1">
    <location>
        <begin position="172"/>
        <end position="199"/>
    </location>
</feature>
<dbReference type="Proteomes" id="UP001259832">
    <property type="component" value="Unassembled WGS sequence"/>
</dbReference>
<dbReference type="AlphaFoldDB" id="A0AAD9GCJ9"/>
<dbReference type="EMBL" id="JASMQC010000022">
    <property type="protein sequence ID" value="KAK1935805.1"/>
    <property type="molecule type" value="Genomic_DNA"/>
</dbReference>
<proteinExistence type="predicted"/>
<accession>A0AAD9GCJ9</accession>
<protein>
    <submittedName>
        <fullName evidence="2">Uncharacterized protein</fullName>
    </submittedName>
</protein>
<comment type="caution">
    <text evidence="2">The sequence shown here is derived from an EMBL/GenBank/DDBJ whole genome shotgun (WGS) entry which is preliminary data.</text>
</comment>
<keyword evidence="3" id="KW-1185">Reference proteome</keyword>
<evidence type="ECO:0000256" key="1">
    <source>
        <dbReference type="SAM" id="Coils"/>
    </source>
</evidence>
<sequence length="219" mass="25455">MEQQFNEFLDEKNVSLDEILAFVDSSDFNLATETLNPQEETIGFFASSIDIEDSLESSQEHNPDCVKESKPSVIKEIQMVTTKDHDTEKVEHSGHSRKNFQERGRVRDRVIRFRGMVKRLEQQLEDLNNSRVRTQEHDNLLDESQLSAMNAGVEDRDAVTWQDIAMRQFAARREAEKENLSLRERLEEQLRVAKRLENLIRGYQVSKLCAVRTLELGVF</sequence>
<keyword evidence="1" id="KW-0175">Coiled coil</keyword>
<evidence type="ECO:0000313" key="3">
    <source>
        <dbReference type="Proteomes" id="UP001259832"/>
    </source>
</evidence>
<organism evidence="2 3">
    <name type="scientific">Phytophthora citrophthora</name>
    <dbReference type="NCBI Taxonomy" id="4793"/>
    <lineage>
        <taxon>Eukaryota</taxon>
        <taxon>Sar</taxon>
        <taxon>Stramenopiles</taxon>
        <taxon>Oomycota</taxon>
        <taxon>Peronosporomycetes</taxon>
        <taxon>Peronosporales</taxon>
        <taxon>Peronosporaceae</taxon>
        <taxon>Phytophthora</taxon>
    </lineage>
</organism>
<name>A0AAD9GCJ9_9STRA</name>
<feature type="coiled-coil region" evidence="1">
    <location>
        <begin position="110"/>
        <end position="137"/>
    </location>
</feature>
<gene>
    <name evidence="2" type="ORF">P3T76_010499</name>
</gene>